<evidence type="ECO:0000313" key="2">
    <source>
        <dbReference type="WBParaSite" id="RSKR_0000126075.1"/>
    </source>
</evidence>
<reference evidence="2" key="1">
    <citation type="submission" date="2016-11" db="UniProtKB">
        <authorList>
            <consortium name="WormBaseParasite"/>
        </authorList>
    </citation>
    <scope>IDENTIFICATION</scope>
    <source>
        <strain evidence="2">KR3021</strain>
    </source>
</reference>
<accession>A0AC35TKB0</accession>
<protein>
    <submittedName>
        <fullName evidence="2">Secreted protein</fullName>
    </submittedName>
</protein>
<dbReference type="WBParaSite" id="RSKR_0000126075.1">
    <property type="protein sequence ID" value="RSKR_0000126075.1"/>
    <property type="gene ID" value="RSKR_0000126075"/>
</dbReference>
<dbReference type="Proteomes" id="UP000095286">
    <property type="component" value="Unplaced"/>
</dbReference>
<sequence>MKFGLNKRSFVAIYLFLNAIIIKIIVPDPRDIELGEATIALVAGEVFNINYILLSQNVENLFILATAPQPTVYGGYEYSMNATVGTPS</sequence>
<evidence type="ECO:0000313" key="1">
    <source>
        <dbReference type="Proteomes" id="UP000095286"/>
    </source>
</evidence>
<organism evidence="1 2">
    <name type="scientific">Rhabditophanes sp. KR3021</name>
    <dbReference type="NCBI Taxonomy" id="114890"/>
    <lineage>
        <taxon>Eukaryota</taxon>
        <taxon>Metazoa</taxon>
        <taxon>Ecdysozoa</taxon>
        <taxon>Nematoda</taxon>
        <taxon>Chromadorea</taxon>
        <taxon>Rhabditida</taxon>
        <taxon>Tylenchina</taxon>
        <taxon>Panagrolaimomorpha</taxon>
        <taxon>Strongyloidoidea</taxon>
        <taxon>Alloionematidae</taxon>
        <taxon>Rhabditophanes</taxon>
    </lineage>
</organism>
<proteinExistence type="predicted"/>
<name>A0AC35TKB0_9BILA</name>